<keyword evidence="13" id="KW-1185">Reference proteome</keyword>
<dbReference type="SMART" id="SM01269">
    <property type="entry name" value="Lipid_DES"/>
    <property type="match status" value="1"/>
</dbReference>
<keyword evidence="8 9" id="KW-0472">Membrane</keyword>
<evidence type="ECO:0000313" key="12">
    <source>
        <dbReference type="EMBL" id="KER29870.1"/>
    </source>
</evidence>
<dbReference type="GO" id="GO:0046513">
    <property type="term" value="P:ceramide biosynthetic process"/>
    <property type="evidence" value="ECO:0007669"/>
    <property type="project" value="TreeGrafter"/>
</dbReference>
<dbReference type="AlphaFoldDB" id="A0A075A2R9"/>
<dbReference type="KEGG" id="ovi:T265_03568"/>
<accession>A0A075A2R9</accession>
<keyword evidence="4 10" id="KW-0812">Transmembrane</keyword>
<comment type="subcellular location">
    <subcellularLocation>
        <location evidence="1">Membrane</location>
        <topology evidence="1">Multi-pass membrane protein</topology>
    </subcellularLocation>
</comment>
<evidence type="ECO:0000256" key="5">
    <source>
        <dbReference type="ARBA" id="ARBA00022989"/>
    </source>
</evidence>
<feature type="transmembrane region" description="Helical" evidence="10">
    <location>
        <begin position="175"/>
        <end position="196"/>
    </location>
</feature>
<evidence type="ECO:0000256" key="8">
    <source>
        <dbReference type="ARBA" id="ARBA00023136"/>
    </source>
</evidence>
<dbReference type="EMBL" id="KL596670">
    <property type="protein sequence ID" value="KER29870.1"/>
    <property type="molecule type" value="Genomic_DNA"/>
</dbReference>
<evidence type="ECO:0000256" key="10">
    <source>
        <dbReference type="SAM" id="Phobius"/>
    </source>
</evidence>
<evidence type="ECO:0000256" key="9">
    <source>
        <dbReference type="PIRNR" id="PIRNR017228"/>
    </source>
</evidence>
<dbReference type="Pfam" id="PF00487">
    <property type="entry name" value="FA_desaturase"/>
    <property type="match status" value="1"/>
</dbReference>
<evidence type="ECO:0000256" key="7">
    <source>
        <dbReference type="ARBA" id="ARBA00023098"/>
    </source>
</evidence>
<dbReference type="InterPro" id="IPR005804">
    <property type="entry name" value="FA_desaturase_dom"/>
</dbReference>
<dbReference type="CDD" id="cd03508">
    <property type="entry name" value="Delta4-sphingolipid-FADS-like"/>
    <property type="match status" value="1"/>
</dbReference>
<sequence length="361" mass="41740">MGQASTRMDFEWSYTEEPHASRRKEILSKYPEIKELMGPDPQLKWKVTFLVLFQIVTLFWVREFSWPTLLICAYLVGGVINHALNLAIHEISHNLAFGHSHPMLNRALGMFANLPIGVPVSISFKKYHILHHRYQGDRELDVDVPTEFEGRWFATTGMKFLWLILQPAFYSIRPLLLLPLPVTGLELINILVQVVFDGLVLYLFGWKALLYLFSGTLLAMGVHPVAGHFISEHFVFDEKFETYSYYGILNLLTLNVGYHVEHHDFPYIKTTSGMLLLVTRVRFFVVGLFAELGSWIAKVLSPIGMTLSLRKIASEYYENLPHHTSWVKVLYDFVMRPDIGPFARVCRRRRTNLANDDSYEE</sequence>
<dbReference type="PIRSF" id="PIRSF017228">
    <property type="entry name" value="Sphnglp_dlt4_des"/>
    <property type="match status" value="1"/>
</dbReference>
<dbReference type="CTD" id="20317755"/>
<feature type="domain" description="Sphingolipid delta4-desaturase N-terminal" evidence="11">
    <location>
        <begin position="5"/>
        <end position="43"/>
    </location>
</feature>
<dbReference type="PANTHER" id="PTHR12879">
    <property type="entry name" value="SPHINGOLIPID DELTA 4 DESATURASE/C-4 HYDROXYLASE PROTEIN DES2"/>
    <property type="match status" value="1"/>
</dbReference>
<keyword evidence="5 10" id="KW-1133">Transmembrane helix</keyword>
<evidence type="ECO:0000256" key="2">
    <source>
        <dbReference type="ARBA" id="ARBA00006146"/>
    </source>
</evidence>
<keyword evidence="6 9" id="KW-0560">Oxidoreductase</keyword>
<feature type="transmembrane region" description="Helical" evidence="10">
    <location>
        <begin position="68"/>
        <end position="88"/>
    </location>
</feature>
<protein>
    <recommendedName>
        <fullName evidence="3">sphingolipid 4-desaturase</fullName>
        <ecNumber evidence="3">1.14.19.17</ecNumber>
    </recommendedName>
</protein>
<keyword evidence="7 9" id="KW-0443">Lipid metabolism</keyword>
<evidence type="ECO:0000259" key="11">
    <source>
        <dbReference type="SMART" id="SM01269"/>
    </source>
</evidence>
<dbReference type="GO" id="GO:0042284">
    <property type="term" value="F:sphingolipid delta-4 desaturase activity"/>
    <property type="evidence" value="ECO:0007669"/>
    <property type="project" value="UniProtKB-UniRule"/>
</dbReference>
<organism evidence="12 13">
    <name type="scientific">Opisthorchis viverrini</name>
    <name type="common">Southeast Asian liver fluke</name>
    <dbReference type="NCBI Taxonomy" id="6198"/>
    <lineage>
        <taxon>Eukaryota</taxon>
        <taxon>Metazoa</taxon>
        <taxon>Spiralia</taxon>
        <taxon>Lophotrochozoa</taxon>
        <taxon>Platyhelminthes</taxon>
        <taxon>Trematoda</taxon>
        <taxon>Digenea</taxon>
        <taxon>Opisthorchiida</taxon>
        <taxon>Opisthorchiata</taxon>
        <taxon>Opisthorchiidae</taxon>
        <taxon>Opisthorchis</taxon>
    </lineage>
</organism>
<dbReference type="PANTHER" id="PTHR12879:SF8">
    <property type="entry name" value="SPHINGOLIPID DELTA(4)-DESATURASE DES1"/>
    <property type="match status" value="1"/>
</dbReference>
<dbReference type="Proteomes" id="UP000054324">
    <property type="component" value="Unassembled WGS sequence"/>
</dbReference>
<dbReference type="RefSeq" id="XP_009166351.1">
    <property type="nucleotide sequence ID" value="XM_009168087.1"/>
</dbReference>
<dbReference type="GO" id="GO:0016020">
    <property type="term" value="C:membrane"/>
    <property type="evidence" value="ECO:0007669"/>
    <property type="project" value="UniProtKB-SubCell"/>
</dbReference>
<reference evidence="12 13" key="1">
    <citation type="submission" date="2013-11" db="EMBL/GenBank/DDBJ databases">
        <title>Opisthorchis viverrini - life in the bile duct.</title>
        <authorList>
            <person name="Young N.D."/>
            <person name="Nagarajan N."/>
            <person name="Lin S.J."/>
            <person name="Korhonen P.K."/>
            <person name="Jex A.R."/>
            <person name="Hall R.S."/>
            <person name="Safavi-Hemami H."/>
            <person name="Kaewkong W."/>
            <person name="Bertrand D."/>
            <person name="Gao S."/>
            <person name="Seet Q."/>
            <person name="Wongkham S."/>
            <person name="Teh B.T."/>
            <person name="Wongkham C."/>
            <person name="Intapan P.M."/>
            <person name="Maleewong W."/>
            <person name="Yang X."/>
            <person name="Hu M."/>
            <person name="Wang Z."/>
            <person name="Hofmann A."/>
            <person name="Sternberg P.W."/>
            <person name="Tan P."/>
            <person name="Wang J."/>
            <person name="Gasser R.B."/>
        </authorList>
    </citation>
    <scope>NUCLEOTIDE SEQUENCE [LARGE SCALE GENOMIC DNA]</scope>
</reference>
<dbReference type="InterPro" id="IPR011388">
    <property type="entry name" value="DES1/DES2"/>
</dbReference>
<dbReference type="Pfam" id="PF08557">
    <property type="entry name" value="Lipid_DES"/>
    <property type="match status" value="1"/>
</dbReference>
<evidence type="ECO:0000256" key="3">
    <source>
        <dbReference type="ARBA" id="ARBA00012021"/>
    </source>
</evidence>
<evidence type="ECO:0000313" key="13">
    <source>
        <dbReference type="Proteomes" id="UP000054324"/>
    </source>
</evidence>
<dbReference type="GeneID" id="20317755"/>
<proteinExistence type="inferred from homology"/>
<evidence type="ECO:0000256" key="6">
    <source>
        <dbReference type="ARBA" id="ARBA00023002"/>
    </source>
</evidence>
<comment type="similarity">
    <text evidence="2 9">Belongs to the fatty acid desaturase type 1 family. DEGS subfamily.</text>
</comment>
<dbReference type="OrthoDB" id="200948at2759"/>
<feature type="transmembrane region" description="Helical" evidence="10">
    <location>
        <begin position="108"/>
        <end position="124"/>
    </location>
</feature>
<dbReference type="STRING" id="6198.A0A075A2R9"/>
<evidence type="ECO:0000256" key="4">
    <source>
        <dbReference type="ARBA" id="ARBA00022692"/>
    </source>
</evidence>
<evidence type="ECO:0000256" key="1">
    <source>
        <dbReference type="ARBA" id="ARBA00004141"/>
    </source>
</evidence>
<dbReference type="InterPro" id="IPR013866">
    <property type="entry name" value="Sphingolipid_d4-desaturase_N"/>
</dbReference>
<name>A0A075A2R9_OPIVI</name>
<dbReference type="EC" id="1.14.19.17" evidence="3"/>
<feature type="transmembrane region" description="Helical" evidence="10">
    <location>
        <begin position="208"/>
        <end position="231"/>
    </location>
</feature>
<gene>
    <name evidence="12" type="ORF">T265_03568</name>
</gene>